<organism evidence="1 2">
    <name type="scientific">Bombilactobacillus bombi</name>
    <dbReference type="NCBI Taxonomy" id="1303590"/>
    <lineage>
        <taxon>Bacteria</taxon>
        <taxon>Bacillati</taxon>
        <taxon>Bacillota</taxon>
        <taxon>Bacilli</taxon>
        <taxon>Lactobacillales</taxon>
        <taxon>Lactobacillaceae</taxon>
        <taxon>Bombilactobacillus</taxon>
    </lineage>
</organism>
<dbReference type="EMBL" id="QOCS01000014">
    <property type="protein sequence ID" value="RHW46102.1"/>
    <property type="molecule type" value="Genomic_DNA"/>
</dbReference>
<protein>
    <submittedName>
        <fullName evidence="1">Uncharacterized protein</fullName>
    </submittedName>
</protein>
<accession>A0A417Z678</accession>
<gene>
    <name evidence="1" type="ORF">DS832_07065</name>
</gene>
<evidence type="ECO:0000313" key="2">
    <source>
        <dbReference type="Proteomes" id="UP000284822"/>
    </source>
</evidence>
<reference evidence="1 2" key="1">
    <citation type="submission" date="2018-07" db="EMBL/GenBank/DDBJ databases">
        <title>Genome sequences of six Lactobacillus spp. isolated from bumble bee guts.</title>
        <authorList>
            <person name="Motta E.V.S."/>
            <person name="Moran N.A."/>
        </authorList>
    </citation>
    <scope>NUCLEOTIDE SEQUENCE [LARGE SCALE GENOMIC DNA]</scope>
    <source>
        <strain evidence="1 2">LV-8.1</strain>
    </source>
</reference>
<dbReference type="Proteomes" id="UP000284822">
    <property type="component" value="Unassembled WGS sequence"/>
</dbReference>
<sequence>MKRYVVACGQYYFVGKNTTSKELILKKGFMQGSVFDDLDKAKKIAESLNGKVRQLTLTNPEE</sequence>
<dbReference type="AlphaFoldDB" id="A0A417Z678"/>
<proteinExistence type="predicted"/>
<name>A0A417Z678_9LACO</name>
<dbReference type="RefSeq" id="WP_118910949.1">
    <property type="nucleotide sequence ID" value="NZ_QOCS01000014.1"/>
</dbReference>
<comment type="caution">
    <text evidence="1">The sequence shown here is derived from an EMBL/GenBank/DDBJ whole genome shotgun (WGS) entry which is preliminary data.</text>
</comment>
<evidence type="ECO:0000313" key="1">
    <source>
        <dbReference type="EMBL" id="RHW46102.1"/>
    </source>
</evidence>